<evidence type="ECO:0000313" key="9">
    <source>
        <dbReference type="Proteomes" id="UP000095283"/>
    </source>
</evidence>
<evidence type="ECO:0000256" key="5">
    <source>
        <dbReference type="ARBA" id="ARBA00022692"/>
    </source>
</evidence>
<proteinExistence type="inferred from homology"/>
<evidence type="ECO:0000256" key="2">
    <source>
        <dbReference type="ARBA" id="ARBA00004687"/>
    </source>
</evidence>
<keyword evidence="4" id="KW-0337">GPI-anchor biosynthesis</keyword>
<dbReference type="WBParaSite" id="Hba_18301">
    <property type="protein sequence ID" value="Hba_18301"/>
    <property type="gene ID" value="Hba_18301"/>
</dbReference>
<evidence type="ECO:0000313" key="10">
    <source>
        <dbReference type="WBParaSite" id="Hba_18301"/>
    </source>
</evidence>
<feature type="transmembrane region" description="Helical" evidence="8">
    <location>
        <begin position="100"/>
        <end position="120"/>
    </location>
</feature>
<keyword evidence="7 8" id="KW-0472">Membrane</keyword>
<feature type="transmembrane region" description="Helical" evidence="8">
    <location>
        <begin position="209"/>
        <end position="227"/>
    </location>
</feature>
<comment type="similarity">
    <text evidence="3">Belongs to the PIGC family.</text>
</comment>
<evidence type="ECO:0000256" key="6">
    <source>
        <dbReference type="ARBA" id="ARBA00022989"/>
    </source>
</evidence>
<dbReference type="InterPro" id="IPR009450">
    <property type="entry name" value="Plno_GlcNAc_GPI2"/>
</dbReference>
<name>A0A1I7XKR1_HETBA</name>
<dbReference type="UniPathway" id="UPA00196"/>
<dbReference type="PANTHER" id="PTHR12982:SF0">
    <property type="entry name" value="PHOSPHATIDYLINOSITOL N-ACETYLGLUCOSAMINYLTRANSFERASE SUBUNIT C"/>
    <property type="match status" value="1"/>
</dbReference>
<feature type="transmembrane region" description="Helical" evidence="8">
    <location>
        <begin position="132"/>
        <end position="149"/>
    </location>
</feature>
<evidence type="ECO:0000256" key="1">
    <source>
        <dbReference type="ARBA" id="ARBA00004141"/>
    </source>
</evidence>
<keyword evidence="6 8" id="KW-1133">Transmembrane helix</keyword>
<dbReference type="Pfam" id="PF06432">
    <property type="entry name" value="GPI2"/>
    <property type="match status" value="1"/>
</dbReference>
<feature type="transmembrane region" description="Helical" evidence="8">
    <location>
        <begin position="161"/>
        <end position="178"/>
    </location>
</feature>
<dbReference type="GO" id="GO:0006506">
    <property type="term" value="P:GPI anchor biosynthetic process"/>
    <property type="evidence" value="ECO:0007669"/>
    <property type="project" value="UniProtKB-UniPathway"/>
</dbReference>
<evidence type="ECO:0000256" key="7">
    <source>
        <dbReference type="ARBA" id="ARBA00023136"/>
    </source>
</evidence>
<dbReference type="AlphaFoldDB" id="A0A1I7XKR1"/>
<comment type="pathway">
    <text evidence="2">Glycolipid biosynthesis; glycosylphosphatidylinositol-anchor biosynthesis.</text>
</comment>
<accession>A0A1I7XKR1</accession>
<organism evidence="9 10">
    <name type="scientific">Heterorhabditis bacteriophora</name>
    <name type="common">Entomopathogenic nematode worm</name>
    <dbReference type="NCBI Taxonomy" id="37862"/>
    <lineage>
        <taxon>Eukaryota</taxon>
        <taxon>Metazoa</taxon>
        <taxon>Ecdysozoa</taxon>
        <taxon>Nematoda</taxon>
        <taxon>Chromadorea</taxon>
        <taxon>Rhabditida</taxon>
        <taxon>Rhabditina</taxon>
        <taxon>Rhabditomorpha</taxon>
        <taxon>Strongyloidea</taxon>
        <taxon>Heterorhabditidae</taxon>
        <taxon>Heterorhabditis</taxon>
    </lineage>
</organism>
<dbReference type="PANTHER" id="PTHR12982">
    <property type="entry name" value="PHOSPHATIDYLINOSITOL GLYCAN, CLASS C"/>
    <property type="match status" value="1"/>
</dbReference>
<evidence type="ECO:0000256" key="3">
    <source>
        <dbReference type="ARBA" id="ARBA00008321"/>
    </source>
</evidence>
<keyword evidence="5 8" id="KW-0812">Transmembrane</keyword>
<evidence type="ECO:0000256" key="8">
    <source>
        <dbReference type="SAM" id="Phobius"/>
    </source>
</evidence>
<feature type="transmembrane region" description="Helical" evidence="8">
    <location>
        <begin position="67"/>
        <end position="88"/>
    </location>
</feature>
<protein>
    <submittedName>
        <fullName evidence="10">Phosphatidylinositol N-acetylglucosaminyltransferase subunit C</fullName>
    </submittedName>
</protein>
<dbReference type="Proteomes" id="UP000095283">
    <property type="component" value="Unplaced"/>
</dbReference>
<sequence>MDEEQFVISLAKYSIVMVKYHGYSQWEKILYRRQCFPDNYSGGDQQFLRELKKNGAEVNTAKYSYTAAVYGVSRLLCHLNVITLLYVVFENVYINSFSAYALSISLVVFSAILYFVYTTVLSENSVNIADDAYTLAILLTFGFAFTPVIRTLTDTISSDTVYALSFFFAMISCIFHDYGIKAPIVSFSLSVSSGLSSEVFLLSRLGSNIQAFAMLSASFAVHAYSPIFRNRMFAFHPEVSAFLTLCLSLCSIYFLHILYFELAIVWLLIQMQKDVENVWDKSRGNEEKHLLEPRFNIYDIRQESSFGSVASSDAGGDISEFSGSDADSLLGILDSDNDSEADFEKSVFLIVYLNFYRIYSLMFCFSCDFTADLTVSDEDVMFSDDEKEKEFRESKAARRRDKMGGAVTFRISPDSADSELRCSVKGCVIGMISPGCRTSTGLLSIEDYPRSRRCRPVNTPRTREIVKNKIILDDER</sequence>
<keyword evidence="9" id="KW-1185">Reference proteome</keyword>
<comment type="subcellular location">
    <subcellularLocation>
        <location evidence="1">Membrane</location>
        <topology evidence="1">Multi-pass membrane protein</topology>
    </subcellularLocation>
</comment>
<reference evidence="10" key="1">
    <citation type="submission" date="2016-11" db="UniProtKB">
        <authorList>
            <consortium name="WormBaseParasite"/>
        </authorList>
    </citation>
    <scope>IDENTIFICATION</scope>
</reference>
<dbReference type="GO" id="GO:0000506">
    <property type="term" value="C:glycosylphosphatidylinositol-N-acetylglucosaminyltransferase (GPI-GnT) complex"/>
    <property type="evidence" value="ECO:0007669"/>
    <property type="project" value="TreeGrafter"/>
</dbReference>
<feature type="transmembrane region" description="Helical" evidence="8">
    <location>
        <begin position="239"/>
        <end position="269"/>
    </location>
</feature>
<evidence type="ECO:0000256" key="4">
    <source>
        <dbReference type="ARBA" id="ARBA00022502"/>
    </source>
</evidence>